<proteinExistence type="predicted"/>
<dbReference type="EMBL" id="JAENHL010000007">
    <property type="protein sequence ID" value="MBK1867627.1"/>
    <property type="molecule type" value="Genomic_DNA"/>
</dbReference>
<accession>A0ACC5R4P6</accession>
<protein>
    <submittedName>
        <fullName evidence="1">Uncharacterized protein</fullName>
    </submittedName>
</protein>
<name>A0ACC5R4P6_9HYPH</name>
<keyword evidence="2" id="KW-1185">Reference proteome</keyword>
<dbReference type="Proteomes" id="UP000616151">
    <property type="component" value="Unassembled WGS sequence"/>
</dbReference>
<evidence type="ECO:0000313" key="1">
    <source>
        <dbReference type="EMBL" id="MBK1867627.1"/>
    </source>
</evidence>
<organism evidence="1 2">
    <name type="scientific">Taklimakanibacter albus</name>
    <dbReference type="NCBI Taxonomy" id="2800327"/>
    <lineage>
        <taxon>Bacteria</taxon>
        <taxon>Pseudomonadati</taxon>
        <taxon>Pseudomonadota</taxon>
        <taxon>Alphaproteobacteria</taxon>
        <taxon>Hyphomicrobiales</taxon>
        <taxon>Aestuariivirgaceae</taxon>
        <taxon>Taklimakanibacter</taxon>
    </lineage>
</organism>
<sequence>MKSVTIAMWSGPRNISTAMMYSFGNRPDCFAWDEPFYAFALKNHGNDHPMRDEIIAHHESDWDRLVKACLAPPPDGKSVVYQKHMTHHMLKGFDRAWILPLTNAFLIRRPERVLASYTRKWADVSLRDIGFVEQAEIFDLVADHLGRAPAVIDADDVLADPRRTLGRLCAACAIPFDDHMLSWPKGPKSFDGVWAPHWYNAVWASTGFAKPENRPIELSPHLARIAEAAQPHYQRLRDHKLS</sequence>
<evidence type="ECO:0000313" key="2">
    <source>
        <dbReference type="Proteomes" id="UP000616151"/>
    </source>
</evidence>
<comment type="caution">
    <text evidence="1">The sequence shown here is derived from an EMBL/GenBank/DDBJ whole genome shotgun (WGS) entry which is preliminary data.</text>
</comment>
<reference evidence="1" key="1">
    <citation type="submission" date="2021-01" db="EMBL/GenBank/DDBJ databases">
        <authorList>
            <person name="Sun Q."/>
        </authorList>
    </citation>
    <scope>NUCLEOTIDE SEQUENCE</scope>
    <source>
        <strain evidence="1">YIM B02566</strain>
    </source>
</reference>
<gene>
    <name evidence="1" type="ORF">JHL16_14815</name>
</gene>